<evidence type="ECO:0000313" key="2">
    <source>
        <dbReference type="Proteomes" id="UP000316416"/>
    </source>
</evidence>
<dbReference type="EMBL" id="CP045503">
    <property type="protein sequence ID" value="QPG57260.1"/>
    <property type="molecule type" value="Genomic_DNA"/>
</dbReference>
<proteinExistence type="predicted"/>
<reference evidence="1" key="1">
    <citation type="submission" date="2021-07" db="EMBL/GenBank/DDBJ databases">
        <title>Shewanella sp. YLB-07 whole genome sequence.</title>
        <authorList>
            <person name="Yu L."/>
        </authorList>
    </citation>
    <scope>NUCLEOTIDE SEQUENCE</scope>
    <source>
        <strain evidence="1">YLB-08</strain>
    </source>
</reference>
<dbReference type="RefSeq" id="WP_142872623.1">
    <property type="nucleotide sequence ID" value="NZ_CP045503.2"/>
</dbReference>
<dbReference type="Proteomes" id="UP000316416">
    <property type="component" value="Chromosome"/>
</dbReference>
<name>A0ABX6V5X3_9GAMM</name>
<accession>A0ABX6V5X3</accession>
<gene>
    <name evidence="1" type="ORF">FM038_007265</name>
</gene>
<protein>
    <recommendedName>
        <fullName evidence="3">Lipocalin-like domain-containing protein</fullName>
    </recommendedName>
</protein>
<evidence type="ECO:0000313" key="1">
    <source>
        <dbReference type="EMBL" id="QPG57260.1"/>
    </source>
</evidence>
<organism evidence="1 2">
    <name type="scientific">Shewanella eurypsychrophilus</name>
    <dbReference type="NCBI Taxonomy" id="2593656"/>
    <lineage>
        <taxon>Bacteria</taxon>
        <taxon>Pseudomonadati</taxon>
        <taxon>Pseudomonadota</taxon>
        <taxon>Gammaproteobacteria</taxon>
        <taxon>Alteromonadales</taxon>
        <taxon>Shewanellaceae</taxon>
        <taxon>Shewanella</taxon>
    </lineage>
</organism>
<evidence type="ECO:0008006" key="3">
    <source>
        <dbReference type="Google" id="ProtNLM"/>
    </source>
</evidence>
<keyword evidence="2" id="KW-1185">Reference proteome</keyword>
<sequence length="153" mass="17109">MLAATRLVLSAVISLSMIIPLSSIAFATGLSANPFIGSWQLESGKYLDDKGLWQDYDSLNLKAIKVLSASHFSFTTMKEVNQDGEVKDEFWAAGTGHYEFTDTRYIEYPALNSFGVAAGESFAFEYQIQGQELHTKRVEDGVLKEVEVWQRLD</sequence>